<sequence length="173" mass="19845">MEKQKTKFVSSFEGRVGASFEGRVGAQKLEEFKTYLRNQKELISNHYSVTLNLPIEKFFSIILRDSVFIVELLIRCTIGSPGFLLTNDQLRNQFLYHRNGRSGASVQKVRKLDKCFGFSTDELPHDSLVQLVDGCREHTRKLVEKNIIVALNTLKSRTRAAYAHCYPALMLFI</sequence>
<dbReference type="AlphaFoldDB" id="A0AA39TNB3"/>
<accession>A0AA39TNB3</accession>
<organism evidence="1 2">
    <name type="scientific">Acer saccharum</name>
    <name type="common">Sugar maple</name>
    <dbReference type="NCBI Taxonomy" id="4024"/>
    <lineage>
        <taxon>Eukaryota</taxon>
        <taxon>Viridiplantae</taxon>
        <taxon>Streptophyta</taxon>
        <taxon>Embryophyta</taxon>
        <taxon>Tracheophyta</taxon>
        <taxon>Spermatophyta</taxon>
        <taxon>Magnoliopsida</taxon>
        <taxon>eudicotyledons</taxon>
        <taxon>Gunneridae</taxon>
        <taxon>Pentapetalae</taxon>
        <taxon>rosids</taxon>
        <taxon>malvids</taxon>
        <taxon>Sapindales</taxon>
        <taxon>Sapindaceae</taxon>
        <taxon>Hippocastanoideae</taxon>
        <taxon>Acereae</taxon>
        <taxon>Acer</taxon>
    </lineage>
</organism>
<reference evidence="1" key="2">
    <citation type="submission" date="2023-06" db="EMBL/GenBank/DDBJ databases">
        <authorList>
            <person name="Swenson N.G."/>
            <person name="Wegrzyn J.L."/>
            <person name="Mcevoy S.L."/>
        </authorList>
    </citation>
    <scope>NUCLEOTIDE SEQUENCE</scope>
    <source>
        <strain evidence="1">NS2018</strain>
        <tissue evidence="1">Leaf</tissue>
    </source>
</reference>
<evidence type="ECO:0000313" key="2">
    <source>
        <dbReference type="Proteomes" id="UP001168877"/>
    </source>
</evidence>
<protein>
    <submittedName>
        <fullName evidence="1">Uncharacterized protein</fullName>
    </submittedName>
</protein>
<proteinExistence type="predicted"/>
<keyword evidence="2" id="KW-1185">Reference proteome</keyword>
<comment type="caution">
    <text evidence="1">The sequence shown here is derived from an EMBL/GenBank/DDBJ whole genome shotgun (WGS) entry which is preliminary data.</text>
</comment>
<evidence type="ECO:0000313" key="1">
    <source>
        <dbReference type="EMBL" id="KAK0606785.1"/>
    </source>
</evidence>
<name>A0AA39TNB3_ACESA</name>
<gene>
    <name evidence="1" type="ORF">LWI29_004382</name>
</gene>
<dbReference type="EMBL" id="JAUESC010000001">
    <property type="protein sequence ID" value="KAK0606785.1"/>
    <property type="molecule type" value="Genomic_DNA"/>
</dbReference>
<dbReference type="Proteomes" id="UP001168877">
    <property type="component" value="Unassembled WGS sequence"/>
</dbReference>
<reference evidence="1" key="1">
    <citation type="journal article" date="2022" name="Plant J.">
        <title>Strategies of tolerance reflected in two North American maple genomes.</title>
        <authorList>
            <person name="McEvoy S.L."/>
            <person name="Sezen U.U."/>
            <person name="Trouern-Trend A."/>
            <person name="McMahon S.M."/>
            <person name="Schaberg P.G."/>
            <person name="Yang J."/>
            <person name="Wegrzyn J.L."/>
            <person name="Swenson N.G."/>
        </authorList>
    </citation>
    <scope>NUCLEOTIDE SEQUENCE</scope>
    <source>
        <strain evidence="1">NS2018</strain>
    </source>
</reference>